<organism evidence="3 4">
    <name type="scientific">Halalkalibacillus sediminis</name>
    <dbReference type="NCBI Taxonomy" id="2018042"/>
    <lineage>
        <taxon>Bacteria</taxon>
        <taxon>Bacillati</taxon>
        <taxon>Bacillota</taxon>
        <taxon>Bacilli</taxon>
        <taxon>Bacillales</taxon>
        <taxon>Bacillaceae</taxon>
        <taxon>Halalkalibacillus</taxon>
    </lineage>
</organism>
<comment type="subunit">
    <text evidence="2">Interacts with Spx.</text>
</comment>
<evidence type="ECO:0000313" key="3">
    <source>
        <dbReference type="EMBL" id="PKR79353.1"/>
    </source>
</evidence>
<dbReference type="EMBL" id="PJNH01000001">
    <property type="protein sequence ID" value="PKR79353.1"/>
    <property type="molecule type" value="Genomic_DNA"/>
</dbReference>
<reference evidence="3 4" key="1">
    <citation type="submission" date="2017-06" db="EMBL/GenBank/DDBJ databases">
        <title>the draft geome sequence of Illustriluteabacillus marina B3227.</title>
        <authorList>
            <person name="He R.-H."/>
            <person name="Du Z.-J."/>
        </authorList>
    </citation>
    <scope>NUCLEOTIDE SEQUENCE [LARGE SCALE GENOMIC DNA]</scope>
    <source>
        <strain evidence="3 4">B3227</strain>
    </source>
</reference>
<dbReference type="SUPFAM" id="SSF52833">
    <property type="entry name" value="Thioredoxin-like"/>
    <property type="match status" value="1"/>
</dbReference>
<dbReference type="Pfam" id="PF13743">
    <property type="entry name" value="Thioredoxin_5"/>
    <property type="match status" value="1"/>
</dbReference>
<evidence type="ECO:0000256" key="2">
    <source>
        <dbReference type="HAMAP-Rule" id="MF_02245"/>
    </source>
</evidence>
<sequence>MINLASNDNSQVNFCNLLTKPVEIYVFIDPLCPECWSLEPYIRKLAIEYGCYFKLRPIVTGNIADLNFKPSRRKQRLANSWDRVANRTGMSCDGDLWYENPIHSPWTALLAIKAAEMQGQRLGSRFLRKLQEYLFLDKKNITDVPVLIEIADKVNLDVEEFKKDIYSTTAERALQCDLKLTREMEVEQVPTIVMFNREEDQDGLKVSGLHNYETYEKALFEVMEREARPSIKPCLEDFLSHFNFVASKEVAVVFDWPIEKAEKEMKKLQLAGKVGKVPVKYGTFWKYHSNAVKSHS</sequence>
<name>A0A2I0QYE8_9BACI</name>
<proteinExistence type="inferred from homology"/>
<comment type="function">
    <text evidence="2">Adapter protein required for efficient degradation of Spx by ClpXP under non-stress conditions. Interaction with Spx stabilizes Spx and exposes the C-terminus of Spx for recognition and proteolysis by ClpXP.</text>
</comment>
<dbReference type="CDD" id="cd03025">
    <property type="entry name" value="DsbA_FrnE_like"/>
    <property type="match status" value="1"/>
</dbReference>
<dbReference type="GO" id="GO:0016853">
    <property type="term" value="F:isomerase activity"/>
    <property type="evidence" value="ECO:0007669"/>
    <property type="project" value="UniProtKB-KW"/>
</dbReference>
<evidence type="ECO:0000256" key="1">
    <source>
        <dbReference type="ARBA" id="ARBA00022490"/>
    </source>
</evidence>
<dbReference type="OrthoDB" id="9813770at2"/>
<evidence type="ECO:0000313" key="4">
    <source>
        <dbReference type="Proteomes" id="UP000243524"/>
    </source>
</evidence>
<dbReference type="Gene3D" id="3.40.30.10">
    <property type="entry name" value="Glutaredoxin"/>
    <property type="match status" value="1"/>
</dbReference>
<accession>A0A2I0QYE8</accession>
<comment type="subcellular location">
    <subcellularLocation>
        <location evidence="2">Cytoplasm</location>
    </subcellularLocation>
</comment>
<comment type="caution">
    <text evidence="3">The sequence shown here is derived from an EMBL/GenBank/DDBJ whole genome shotgun (WGS) entry which is preliminary data.</text>
</comment>
<dbReference type="AlphaFoldDB" id="A0A2I0QYE8"/>
<dbReference type="PANTHER" id="PTHR13887">
    <property type="entry name" value="GLUTATHIONE S-TRANSFERASE KAPPA"/>
    <property type="match status" value="1"/>
</dbReference>
<dbReference type="InterPro" id="IPR046404">
    <property type="entry name" value="Adapter_SpxH"/>
</dbReference>
<comment type="similarity">
    <text evidence="2">Belongs to the SpxH family.</text>
</comment>
<dbReference type="HAMAP" id="MF_02245">
    <property type="entry name" value="Adapter_SpxH"/>
    <property type="match status" value="1"/>
</dbReference>
<protein>
    <recommendedName>
        <fullName evidence="2">ClpXP adapter protein SpxH</fullName>
    </recommendedName>
</protein>
<dbReference type="Proteomes" id="UP000243524">
    <property type="component" value="Unassembled WGS sequence"/>
</dbReference>
<gene>
    <name evidence="2" type="primary">spxH</name>
    <name evidence="3" type="ORF">CEY16_00920</name>
</gene>
<keyword evidence="4" id="KW-1185">Reference proteome</keyword>
<keyword evidence="3" id="KW-0413">Isomerase</keyword>
<dbReference type="GO" id="GO:0005737">
    <property type="term" value="C:cytoplasm"/>
    <property type="evidence" value="ECO:0007669"/>
    <property type="project" value="UniProtKB-SubCell"/>
</dbReference>
<dbReference type="InterPro" id="IPR036249">
    <property type="entry name" value="Thioredoxin-like_sf"/>
</dbReference>
<keyword evidence="1 2" id="KW-0963">Cytoplasm</keyword>
<dbReference type="PANTHER" id="PTHR13887:SF47">
    <property type="entry name" value="CLPXP ADAPTER PROTEIN SPXH"/>
    <property type="match status" value="1"/>
</dbReference>